<proteinExistence type="predicted"/>
<dbReference type="AlphaFoldDB" id="A0A0K9PHH0"/>
<reference evidence="5" key="1">
    <citation type="journal article" date="2016" name="Nature">
        <title>The genome of the seagrass Zostera marina reveals angiosperm adaptation to the sea.</title>
        <authorList>
            <person name="Olsen J.L."/>
            <person name="Rouze P."/>
            <person name="Verhelst B."/>
            <person name="Lin Y.-C."/>
            <person name="Bayer T."/>
            <person name="Collen J."/>
            <person name="Dattolo E."/>
            <person name="De Paoli E."/>
            <person name="Dittami S."/>
            <person name="Maumus F."/>
            <person name="Michel G."/>
            <person name="Kersting A."/>
            <person name="Lauritano C."/>
            <person name="Lohaus R."/>
            <person name="Toepel M."/>
            <person name="Tonon T."/>
            <person name="Vanneste K."/>
            <person name="Amirebrahimi M."/>
            <person name="Brakel J."/>
            <person name="Bostroem C."/>
            <person name="Chovatia M."/>
            <person name="Grimwood J."/>
            <person name="Jenkins J.W."/>
            <person name="Jueterbock A."/>
            <person name="Mraz A."/>
            <person name="Stam W.T."/>
            <person name="Tice H."/>
            <person name="Bornberg-Bauer E."/>
            <person name="Green P.J."/>
            <person name="Pearson G.A."/>
            <person name="Procaccini G."/>
            <person name="Duarte C.M."/>
            <person name="Schmutz J."/>
            <person name="Reusch T.B.H."/>
            <person name="Van de Peer Y."/>
        </authorList>
    </citation>
    <scope>NUCLEOTIDE SEQUENCE [LARGE SCALE GENOMIC DNA]</scope>
    <source>
        <strain evidence="5">cv. Finnish</strain>
    </source>
</reference>
<keyword evidence="1" id="KW-0902">Two-component regulatory system</keyword>
<keyword evidence="5" id="KW-1185">Reference proteome</keyword>
<feature type="domain" description="Response regulatory" evidence="3">
    <location>
        <begin position="10"/>
        <end position="108"/>
    </location>
</feature>
<sequence length="108" mass="11966">MDPAGLTRLNVMVIDPNSLHLHLIQQLLHQCNHNGMSFTDVSEAISFVMNDHHGLDIIISDVFLPNEEGLFVLKIVSSLQLHIPVIMMSSCGETSLAMKYISNGACEY</sequence>
<evidence type="ECO:0000259" key="3">
    <source>
        <dbReference type="PROSITE" id="PS50110"/>
    </source>
</evidence>
<name>A0A0K9PHH0_ZOSMR</name>
<protein>
    <recommendedName>
        <fullName evidence="3">Response regulatory domain-containing protein</fullName>
    </recommendedName>
</protein>
<organism evidence="4 5">
    <name type="scientific">Zostera marina</name>
    <name type="common">Eelgrass</name>
    <dbReference type="NCBI Taxonomy" id="29655"/>
    <lineage>
        <taxon>Eukaryota</taxon>
        <taxon>Viridiplantae</taxon>
        <taxon>Streptophyta</taxon>
        <taxon>Embryophyta</taxon>
        <taxon>Tracheophyta</taxon>
        <taxon>Spermatophyta</taxon>
        <taxon>Magnoliopsida</taxon>
        <taxon>Liliopsida</taxon>
        <taxon>Zosteraceae</taxon>
        <taxon>Zostera</taxon>
    </lineage>
</organism>
<dbReference type="PANTHER" id="PTHR43874:SF19">
    <property type="entry name" value="RESPONSE REGULATOR 23-RELATED"/>
    <property type="match status" value="1"/>
</dbReference>
<dbReference type="EMBL" id="LFYR01000889">
    <property type="protein sequence ID" value="KMZ67657.1"/>
    <property type="molecule type" value="Genomic_DNA"/>
</dbReference>
<dbReference type="InterPro" id="IPR001789">
    <property type="entry name" value="Sig_transdc_resp-reg_receiver"/>
</dbReference>
<evidence type="ECO:0000313" key="5">
    <source>
        <dbReference type="Proteomes" id="UP000036987"/>
    </source>
</evidence>
<evidence type="ECO:0000313" key="4">
    <source>
        <dbReference type="EMBL" id="KMZ67657.1"/>
    </source>
</evidence>
<comment type="caution">
    <text evidence="4">The sequence shown here is derived from an EMBL/GenBank/DDBJ whole genome shotgun (WGS) entry which is preliminary data.</text>
</comment>
<evidence type="ECO:0000256" key="1">
    <source>
        <dbReference type="ARBA" id="ARBA00023012"/>
    </source>
</evidence>
<feature type="modified residue" description="4-aspartylphosphate" evidence="2">
    <location>
        <position position="61"/>
    </location>
</feature>
<dbReference type="InterPro" id="IPR045279">
    <property type="entry name" value="ARR-like"/>
</dbReference>
<accession>A0A0K9PHH0</accession>
<dbReference type="Proteomes" id="UP000036987">
    <property type="component" value="Unassembled WGS sequence"/>
</dbReference>
<dbReference type="PROSITE" id="PS50110">
    <property type="entry name" value="RESPONSE_REGULATORY"/>
    <property type="match status" value="1"/>
</dbReference>
<dbReference type="InterPro" id="IPR011006">
    <property type="entry name" value="CheY-like_superfamily"/>
</dbReference>
<keyword evidence="2" id="KW-0597">Phosphoprotein</keyword>
<dbReference type="SUPFAM" id="SSF52172">
    <property type="entry name" value="CheY-like"/>
    <property type="match status" value="1"/>
</dbReference>
<dbReference type="PANTHER" id="PTHR43874">
    <property type="entry name" value="TWO-COMPONENT RESPONSE REGULATOR"/>
    <property type="match status" value="1"/>
</dbReference>
<dbReference type="Pfam" id="PF00072">
    <property type="entry name" value="Response_reg"/>
    <property type="match status" value="1"/>
</dbReference>
<dbReference type="GO" id="GO:0000160">
    <property type="term" value="P:phosphorelay signal transduction system"/>
    <property type="evidence" value="ECO:0007669"/>
    <property type="project" value="UniProtKB-KW"/>
</dbReference>
<dbReference type="STRING" id="29655.A0A0K9PHH0"/>
<gene>
    <name evidence="4" type="ORF">ZOSMA_25G00440</name>
</gene>
<dbReference type="Gene3D" id="3.40.50.2300">
    <property type="match status" value="1"/>
</dbReference>
<dbReference type="GO" id="GO:0009736">
    <property type="term" value="P:cytokinin-activated signaling pathway"/>
    <property type="evidence" value="ECO:0007669"/>
    <property type="project" value="InterPro"/>
</dbReference>
<evidence type="ECO:0000256" key="2">
    <source>
        <dbReference type="PROSITE-ProRule" id="PRU00169"/>
    </source>
</evidence>